<evidence type="ECO:0000256" key="6">
    <source>
        <dbReference type="ARBA" id="ARBA00023306"/>
    </source>
</evidence>
<evidence type="ECO:0000256" key="7">
    <source>
        <dbReference type="ARBA" id="ARBA00023328"/>
    </source>
</evidence>
<keyword evidence="3 8" id="KW-0132">Cell division</keyword>
<feature type="domain" description="Kinetochore protein Ndc80 CH" evidence="11">
    <location>
        <begin position="48"/>
        <end position="163"/>
    </location>
</feature>
<dbReference type="InterPro" id="IPR038273">
    <property type="entry name" value="Ndc80_sf"/>
</dbReference>
<evidence type="ECO:0000256" key="5">
    <source>
        <dbReference type="ARBA" id="ARBA00023054"/>
    </source>
</evidence>
<evidence type="ECO:0000256" key="3">
    <source>
        <dbReference type="ARBA" id="ARBA00022618"/>
    </source>
</evidence>
<dbReference type="OrthoDB" id="7459479at2759"/>
<gene>
    <name evidence="13" type="ORF">HannXRQ_Chr03g0066191</name>
    <name evidence="12" type="ORF">HanXRQr2_Chr03g0094151</name>
</gene>
<feature type="coiled-coil region" evidence="9">
    <location>
        <begin position="440"/>
        <end position="474"/>
    </location>
</feature>
<dbReference type="GO" id="GO:0005634">
    <property type="term" value="C:nucleus"/>
    <property type="evidence" value="ECO:0007669"/>
    <property type="project" value="UniProtKB-SubCell"/>
</dbReference>
<dbReference type="GO" id="GO:0051315">
    <property type="term" value="P:attachment of mitotic spindle microtubules to kinetochore"/>
    <property type="evidence" value="ECO:0007669"/>
    <property type="project" value="UniProtKB-UniRule"/>
</dbReference>
<evidence type="ECO:0000256" key="4">
    <source>
        <dbReference type="ARBA" id="ARBA00022776"/>
    </source>
</evidence>
<dbReference type="AlphaFoldDB" id="A0A251V7I5"/>
<dbReference type="Pfam" id="PF03801">
    <property type="entry name" value="Ndc80_HEC"/>
    <property type="match status" value="1"/>
</dbReference>
<dbReference type="EMBL" id="CM007892">
    <property type="protein sequence ID" value="OTG30591.1"/>
    <property type="molecule type" value="Genomic_DNA"/>
</dbReference>
<organism evidence="13 14">
    <name type="scientific">Helianthus annuus</name>
    <name type="common">Common sunflower</name>
    <dbReference type="NCBI Taxonomy" id="4232"/>
    <lineage>
        <taxon>Eukaryota</taxon>
        <taxon>Viridiplantae</taxon>
        <taxon>Streptophyta</taxon>
        <taxon>Embryophyta</taxon>
        <taxon>Tracheophyta</taxon>
        <taxon>Spermatophyta</taxon>
        <taxon>Magnoliopsida</taxon>
        <taxon>eudicotyledons</taxon>
        <taxon>Gunneridae</taxon>
        <taxon>Pentapetalae</taxon>
        <taxon>asterids</taxon>
        <taxon>campanulids</taxon>
        <taxon>Asterales</taxon>
        <taxon>Asteraceae</taxon>
        <taxon>Asteroideae</taxon>
        <taxon>Heliantheae alliance</taxon>
        <taxon>Heliantheae</taxon>
        <taxon>Helianthus</taxon>
    </lineage>
</organism>
<accession>A0A251V7I5</accession>
<keyword evidence="6 8" id="KW-0131">Cell cycle</keyword>
<sequence>MRGPAGRRPQATTPTPADPWQFSAGRSVSRRDSDASFCSSRPSSAHSTGANHHRNAAVAITDRSYQLHAVSTINSFLSTTNCQVTLKLKPLPSNSNIIETLKHVLKCLDYPVGQKLEDDLYAVLKFLNCPIKINKSAFKAPGTPHSFPSVLAVIYWLVQIAVFNDYLGNSTQSQSICGDSMFVYHKDCYLRYIQGDDDAVEKLDEDFMGKFQQEKNVLLENGNVLSANAKDLEAKLEAMKSGPSLKEAKEKEKSTCEKDIEKFNALIEQLKVLEGNVEKQMEEKEKGLKIKVEERKRICEENEELKKKVEEQGINMRDAERMKRELQSVVKDIGDTEDERIKWEEKCWDLNAVIGTKFKELEALQTECNQAIRRLKLGSDIQYELNANGKTAAEVLGMDYKTRLDPVLNSSRDEVKRSSMENLETLMSLQQLSRDIAAKIDAKRNRIAILQSRIDEVENQMITIKNETQDYTSRCLMEASQLINNFEVESRKVELVEKEAHQFVQSSKAKLQETMTQCEEEVQLCARELFALIDSVSKYKEFTACKLSEINNAVSETAAAIAQAHKDALTSYLAI</sequence>
<keyword evidence="5 9" id="KW-0175">Coiled coil</keyword>
<dbReference type="PANTHER" id="PTHR46681:SF1">
    <property type="entry name" value="KINETOCHORE PROTEIN NDC80 HOMOLOG"/>
    <property type="match status" value="1"/>
</dbReference>
<reference evidence="12 14" key="1">
    <citation type="journal article" date="2017" name="Nature">
        <title>The sunflower genome provides insights into oil metabolism, flowering and Asterid evolution.</title>
        <authorList>
            <person name="Badouin H."/>
            <person name="Gouzy J."/>
            <person name="Grassa C.J."/>
            <person name="Murat F."/>
            <person name="Staton S.E."/>
            <person name="Cottret L."/>
            <person name="Lelandais-Briere C."/>
            <person name="Owens G.L."/>
            <person name="Carrere S."/>
            <person name="Mayjonade B."/>
            <person name="Legrand L."/>
            <person name="Gill N."/>
            <person name="Kane N.C."/>
            <person name="Bowers J.E."/>
            <person name="Hubner S."/>
            <person name="Bellec A."/>
            <person name="Berard A."/>
            <person name="Berges H."/>
            <person name="Blanchet N."/>
            <person name="Boniface M.C."/>
            <person name="Brunel D."/>
            <person name="Catrice O."/>
            <person name="Chaidir N."/>
            <person name="Claudel C."/>
            <person name="Donnadieu C."/>
            <person name="Faraut T."/>
            <person name="Fievet G."/>
            <person name="Helmstetter N."/>
            <person name="King M."/>
            <person name="Knapp S.J."/>
            <person name="Lai Z."/>
            <person name="Le Paslier M.C."/>
            <person name="Lippi Y."/>
            <person name="Lorenzon L."/>
            <person name="Mandel J.R."/>
            <person name="Marage G."/>
            <person name="Marchand G."/>
            <person name="Marquand E."/>
            <person name="Bret-Mestries E."/>
            <person name="Morien E."/>
            <person name="Nambeesan S."/>
            <person name="Nguyen T."/>
            <person name="Pegot-Espagnet P."/>
            <person name="Pouilly N."/>
            <person name="Raftis F."/>
            <person name="Sallet E."/>
            <person name="Schiex T."/>
            <person name="Thomas J."/>
            <person name="Vandecasteele C."/>
            <person name="Vares D."/>
            <person name="Vear F."/>
            <person name="Vautrin S."/>
            <person name="Crespi M."/>
            <person name="Mangin B."/>
            <person name="Burke J.M."/>
            <person name="Salse J."/>
            <person name="Munos S."/>
            <person name="Vincourt P."/>
            <person name="Rieseberg L.H."/>
            <person name="Langlade N.B."/>
        </authorList>
    </citation>
    <scope>NUCLEOTIDE SEQUENCE [LARGE SCALE GENOMIC DNA]</scope>
    <source>
        <strain evidence="14">cv. SF193</strain>
        <tissue evidence="12">Leaves</tissue>
    </source>
</reference>
<comment type="subunit">
    <text evidence="8">Component of the NDC80 complex.</text>
</comment>
<evidence type="ECO:0000256" key="10">
    <source>
        <dbReference type="SAM" id="MobiDB-lite"/>
    </source>
</evidence>
<keyword evidence="8" id="KW-0995">Kinetochore</keyword>
<reference evidence="12" key="3">
    <citation type="submission" date="2020-06" db="EMBL/GenBank/DDBJ databases">
        <title>Helianthus annuus Genome sequencing and assembly Release 2.</title>
        <authorList>
            <person name="Gouzy J."/>
            <person name="Langlade N."/>
            <person name="Munos S."/>
        </authorList>
    </citation>
    <scope>NUCLEOTIDE SEQUENCE</scope>
    <source>
        <tissue evidence="12">Leaves</tissue>
    </source>
</reference>
<dbReference type="GO" id="GO:0031262">
    <property type="term" value="C:Ndc80 complex"/>
    <property type="evidence" value="ECO:0007669"/>
    <property type="project" value="UniProtKB-UniRule"/>
</dbReference>
<dbReference type="EMBL" id="MNCJ02000318">
    <property type="protein sequence ID" value="KAF5813089.1"/>
    <property type="molecule type" value="Genomic_DNA"/>
</dbReference>
<dbReference type="InParanoid" id="A0A251V7I5"/>
<comment type="similarity">
    <text evidence="1 8">Belongs to the NDC80/HEC1 family.</text>
</comment>
<dbReference type="PANTHER" id="PTHR46681">
    <property type="entry name" value="KINETOCHORE PROTEIN NDC80 HOMOLOG"/>
    <property type="match status" value="1"/>
</dbReference>
<dbReference type="Gramene" id="mRNA:HanXRQr2_Chr03g0094151">
    <property type="protein sequence ID" value="mRNA:HanXRQr2_Chr03g0094151"/>
    <property type="gene ID" value="HanXRQr2_Chr03g0094151"/>
</dbReference>
<protein>
    <recommendedName>
        <fullName evidence="8">Kinetochore protein NDC80</fullName>
    </recommendedName>
</protein>
<proteinExistence type="inferred from homology"/>
<comment type="subcellular location">
    <subcellularLocation>
        <location evidence="8">Chromosome</location>
        <location evidence="8">Centromere</location>
        <location evidence="8">Kinetochore</location>
    </subcellularLocation>
    <subcellularLocation>
        <location evidence="8">Nucleus</location>
    </subcellularLocation>
</comment>
<name>A0A251V7I5_HELAN</name>
<comment type="function">
    <text evidence="8">Acts as a component of the essential kinetochore-associated NDC80 complex, which is required for chromosome segregation and spindle checkpoint activity.</text>
</comment>
<keyword evidence="7 8" id="KW-0137">Centromere</keyword>
<feature type="compositionally biased region" description="Polar residues" evidence="10">
    <location>
        <begin position="36"/>
        <end position="50"/>
    </location>
</feature>
<feature type="coiled-coil region" evidence="9">
    <location>
        <begin position="246"/>
        <end position="339"/>
    </location>
</feature>
<dbReference type="STRING" id="4232.A0A251V7I5"/>
<dbReference type="InterPro" id="IPR055307">
    <property type="entry name" value="NDC80_plants"/>
</dbReference>
<evidence type="ECO:0000256" key="1">
    <source>
        <dbReference type="ARBA" id="ARBA00007050"/>
    </source>
</evidence>
<reference evidence="13" key="2">
    <citation type="submission" date="2017-02" db="EMBL/GenBank/DDBJ databases">
        <title>Sunflower complete genome.</title>
        <authorList>
            <person name="Langlade N."/>
            <person name="Munos S."/>
        </authorList>
    </citation>
    <scope>NUCLEOTIDE SEQUENCE [LARGE SCALE GENOMIC DNA]</scope>
    <source>
        <tissue evidence="13">Leaves</tissue>
    </source>
</reference>
<evidence type="ECO:0000313" key="14">
    <source>
        <dbReference type="Proteomes" id="UP000215914"/>
    </source>
</evidence>
<feature type="region of interest" description="Disordered" evidence="10">
    <location>
        <begin position="1"/>
        <end position="52"/>
    </location>
</feature>
<evidence type="ECO:0000256" key="9">
    <source>
        <dbReference type="SAM" id="Coils"/>
    </source>
</evidence>
<keyword evidence="14" id="KW-1185">Reference proteome</keyword>
<evidence type="ECO:0000259" key="11">
    <source>
        <dbReference type="Pfam" id="PF03801"/>
    </source>
</evidence>
<evidence type="ECO:0000313" key="12">
    <source>
        <dbReference type="EMBL" id="KAF5813089.1"/>
    </source>
</evidence>
<evidence type="ECO:0000256" key="2">
    <source>
        <dbReference type="ARBA" id="ARBA00022454"/>
    </source>
</evidence>
<dbReference type="Gene3D" id="1.10.418.30">
    <property type="entry name" value="Ncd80 complex, Ncd80 subunit"/>
    <property type="match status" value="1"/>
</dbReference>
<dbReference type="FunCoup" id="A0A251V7I5">
    <property type="interactions" value="1785"/>
</dbReference>
<evidence type="ECO:0000313" key="13">
    <source>
        <dbReference type="EMBL" id="OTG30591.1"/>
    </source>
</evidence>
<dbReference type="OMA" id="NKSWLMT"/>
<dbReference type="Proteomes" id="UP000215914">
    <property type="component" value="Chromosome 3"/>
</dbReference>
<evidence type="ECO:0000256" key="8">
    <source>
        <dbReference type="RuleBase" id="RU368072"/>
    </source>
</evidence>
<keyword evidence="2 8" id="KW-0158">Chromosome</keyword>
<keyword evidence="8" id="KW-0539">Nucleus</keyword>
<dbReference type="InterPro" id="IPR055260">
    <property type="entry name" value="Ndc80_CH"/>
</dbReference>
<dbReference type="GO" id="GO:0051301">
    <property type="term" value="P:cell division"/>
    <property type="evidence" value="ECO:0007669"/>
    <property type="project" value="UniProtKB-UniRule"/>
</dbReference>
<keyword evidence="4 8" id="KW-0498">Mitosis</keyword>